<sequence>HLDTGDNYTIGDTESGKSNSEPETSDSSKPQIQASSSFQTIEMDSMLAEIDA</sequence>
<dbReference type="Proteomes" id="UP000789920">
    <property type="component" value="Unassembled WGS sequence"/>
</dbReference>
<feature type="non-terminal residue" evidence="1">
    <location>
        <position position="52"/>
    </location>
</feature>
<gene>
    <name evidence="1" type="ORF">RPERSI_LOCUS20656</name>
</gene>
<comment type="caution">
    <text evidence="1">The sequence shown here is derived from an EMBL/GenBank/DDBJ whole genome shotgun (WGS) entry which is preliminary data.</text>
</comment>
<proteinExistence type="predicted"/>
<protein>
    <submittedName>
        <fullName evidence="1">6513_t:CDS:1</fullName>
    </submittedName>
</protein>
<organism evidence="1 2">
    <name type="scientific">Racocetra persica</name>
    <dbReference type="NCBI Taxonomy" id="160502"/>
    <lineage>
        <taxon>Eukaryota</taxon>
        <taxon>Fungi</taxon>
        <taxon>Fungi incertae sedis</taxon>
        <taxon>Mucoromycota</taxon>
        <taxon>Glomeromycotina</taxon>
        <taxon>Glomeromycetes</taxon>
        <taxon>Diversisporales</taxon>
        <taxon>Gigasporaceae</taxon>
        <taxon>Racocetra</taxon>
    </lineage>
</organism>
<name>A0ACA9RL11_9GLOM</name>
<keyword evidence="2" id="KW-1185">Reference proteome</keyword>
<reference evidence="1" key="1">
    <citation type="submission" date="2021-06" db="EMBL/GenBank/DDBJ databases">
        <authorList>
            <person name="Kallberg Y."/>
            <person name="Tangrot J."/>
            <person name="Rosling A."/>
        </authorList>
    </citation>
    <scope>NUCLEOTIDE SEQUENCE</scope>
    <source>
        <strain evidence="1">MA461A</strain>
    </source>
</reference>
<feature type="non-terminal residue" evidence="1">
    <location>
        <position position="1"/>
    </location>
</feature>
<evidence type="ECO:0000313" key="1">
    <source>
        <dbReference type="EMBL" id="CAG8799136.1"/>
    </source>
</evidence>
<dbReference type="EMBL" id="CAJVQC010058852">
    <property type="protein sequence ID" value="CAG8799136.1"/>
    <property type="molecule type" value="Genomic_DNA"/>
</dbReference>
<accession>A0ACA9RL11</accession>
<evidence type="ECO:0000313" key="2">
    <source>
        <dbReference type="Proteomes" id="UP000789920"/>
    </source>
</evidence>